<feature type="transmembrane region" description="Helical" evidence="1">
    <location>
        <begin position="12"/>
        <end position="31"/>
    </location>
</feature>
<dbReference type="EMBL" id="WKJK01000003">
    <property type="protein sequence ID" value="MRW89984.1"/>
    <property type="molecule type" value="Genomic_DNA"/>
</dbReference>
<dbReference type="AlphaFoldDB" id="A0A6I2KZS5"/>
<comment type="caution">
    <text evidence="2">The sequence shown here is derived from an EMBL/GenBank/DDBJ whole genome shotgun (WGS) entry which is preliminary data.</text>
</comment>
<dbReference type="RefSeq" id="WP_154374954.1">
    <property type="nucleotide sequence ID" value="NZ_WKJK01000003.1"/>
</dbReference>
<evidence type="ECO:0000313" key="3">
    <source>
        <dbReference type="Proteomes" id="UP000433309"/>
    </source>
</evidence>
<organism evidence="2 3">
    <name type="scientific">Duganella guangzhouensis</name>
    <dbReference type="NCBI Taxonomy" id="2666084"/>
    <lineage>
        <taxon>Bacteria</taxon>
        <taxon>Pseudomonadati</taxon>
        <taxon>Pseudomonadota</taxon>
        <taxon>Betaproteobacteria</taxon>
        <taxon>Burkholderiales</taxon>
        <taxon>Oxalobacteraceae</taxon>
        <taxon>Telluria group</taxon>
        <taxon>Duganella</taxon>
    </lineage>
</organism>
<keyword evidence="1" id="KW-0812">Transmembrane</keyword>
<evidence type="ECO:0000256" key="1">
    <source>
        <dbReference type="SAM" id="Phobius"/>
    </source>
</evidence>
<feature type="transmembrane region" description="Helical" evidence="1">
    <location>
        <begin position="37"/>
        <end position="54"/>
    </location>
</feature>
<feature type="transmembrane region" description="Helical" evidence="1">
    <location>
        <begin position="96"/>
        <end position="118"/>
    </location>
</feature>
<accession>A0A6I2KZS5</accession>
<keyword evidence="1" id="KW-1133">Transmembrane helix</keyword>
<feature type="transmembrane region" description="Helical" evidence="1">
    <location>
        <begin position="139"/>
        <end position="161"/>
    </location>
</feature>
<proteinExistence type="predicted"/>
<sequence>MNDYQPILKRAGLLMLLLATLQVAIAVWNFLQHQGTSFNIGLTALVFGALLMWGRLGGAEFVRWFAWLTWMAPLLTLYLMLAQPSGLTLAELRSDAAAYLCTMTLLLIETAITLCVALQLGQPVVLQARAAEGRKQRRIWIPQALGVAGVLAGALFSTLMLGGADARHAEALAASQFGPQYHYRINSLHVMKSPSGTQVNATVMAWNDQSLRAYNVNWRE</sequence>
<keyword evidence="1" id="KW-0472">Membrane</keyword>
<feature type="transmembrane region" description="Helical" evidence="1">
    <location>
        <begin position="61"/>
        <end position="81"/>
    </location>
</feature>
<name>A0A6I2KZS5_9BURK</name>
<gene>
    <name evidence="2" type="ORF">GJ699_08320</name>
</gene>
<protein>
    <submittedName>
        <fullName evidence="2">Uncharacterized protein</fullName>
    </submittedName>
</protein>
<reference evidence="2 3" key="1">
    <citation type="submission" date="2019-11" db="EMBL/GenBank/DDBJ databases">
        <title>Novel species isolated from a subtropical stream in China.</title>
        <authorList>
            <person name="Lu H."/>
        </authorList>
    </citation>
    <scope>NUCLEOTIDE SEQUENCE [LARGE SCALE GENOMIC DNA]</scope>
    <source>
        <strain evidence="2 3">FT80W</strain>
    </source>
</reference>
<dbReference type="Proteomes" id="UP000433309">
    <property type="component" value="Unassembled WGS sequence"/>
</dbReference>
<evidence type="ECO:0000313" key="2">
    <source>
        <dbReference type="EMBL" id="MRW89984.1"/>
    </source>
</evidence>
<keyword evidence="3" id="KW-1185">Reference proteome</keyword>